<dbReference type="InterPro" id="IPR013087">
    <property type="entry name" value="Znf_C2H2_type"/>
</dbReference>
<comment type="caution">
    <text evidence="3">The sequence shown here is derived from an EMBL/GenBank/DDBJ whole genome shotgun (WGS) entry which is preliminary data.</text>
</comment>
<dbReference type="Proteomes" id="UP000743370">
    <property type="component" value="Unassembled WGS sequence"/>
</dbReference>
<organism evidence="3 4">
    <name type="scientific">Phaseolus angularis</name>
    <name type="common">Azuki bean</name>
    <name type="synonym">Vigna angularis</name>
    <dbReference type="NCBI Taxonomy" id="3914"/>
    <lineage>
        <taxon>Eukaryota</taxon>
        <taxon>Viridiplantae</taxon>
        <taxon>Streptophyta</taxon>
        <taxon>Embryophyta</taxon>
        <taxon>Tracheophyta</taxon>
        <taxon>Spermatophyta</taxon>
        <taxon>Magnoliopsida</taxon>
        <taxon>eudicotyledons</taxon>
        <taxon>Gunneridae</taxon>
        <taxon>Pentapetalae</taxon>
        <taxon>rosids</taxon>
        <taxon>fabids</taxon>
        <taxon>Fabales</taxon>
        <taxon>Fabaceae</taxon>
        <taxon>Papilionoideae</taxon>
        <taxon>50 kb inversion clade</taxon>
        <taxon>NPAAA clade</taxon>
        <taxon>indigoferoid/millettioid clade</taxon>
        <taxon>Phaseoleae</taxon>
        <taxon>Vigna</taxon>
    </lineage>
</organism>
<feature type="compositionally biased region" description="Acidic residues" evidence="1">
    <location>
        <begin position="26"/>
        <end position="45"/>
    </location>
</feature>
<evidence type="ECO:0000313" key="4">
    <source>
        <dbReference type="Proteomes" id="UP000743370"/>
    </source>
</evidence>
<feature type="domain" description="C2H2-type" evidence="2">
    <location>
        <begin position="132"/>
        <end position="155"/>
    </location>
</feature>
<evidence type="ECO:0000313" key="3">
    <source>
        <dbReference type="EMBL" id="KAG2403791.1"/>
    </source>
</evidence>
<reference evidence="3 4" key="1">
    <citation type="submission" date="2020-05" db="EMBL/GenBank/DDBJ databases">
        <title>Vigna angularis (adzuki bean) Var. LongXiaoDou No. 4 denovo assembly.</title>
        <authorList>
            <person name="Xiang H."/>
        </authorList>
    </citation>
    <scope>NUCLEOTIDE SEQUENCE [LARGE SCALE GENOMIC DNA]</scope>
    <source>
        <tissue evidence="3">Leaf</tissue>
    </source>
</reference>
<dbReference type="AlphaFoldDB" id="A0A8T0KWM3"/>
<proteinExistence type="predicted"/>
<protein>
    <recommendedName>
        <fullName evidence="2">C2H2-type domain-containing protein</fullName>
    </recommendedName>
</protein>
<dbReference type="PANTHER" id="PTHR36332:SF1">
    <property type="entry name" value="STRESS RESPONSE PROTEIN"/>
    <property type="match status" value="1"/>
</dbReference>
<feature type="compositionally biased region" description="Basic and acidic residues" evidence="1">
    <location>
        <begin position="7"/>
        <end position="17"/>
    </location>
</feature>
<dbReference type="PANTHER" id="PTHR36332">
    <property type="entry name" value="STRESS RESPONSE PROTEIN"/>
    <property type="match status" value="1"/>
</dbReference>
<sequence>MIKRRFFKLDHGDRDASDPSSSSSDSELEAEAEATEEESSEDDSTVEAKPNGDEAGSTSSGYASEDSSANDVDVDSTGVIFCEDDAGAINERDMLFNKELLSKPDTEKSNVIAEKETLQDMPAYVLKHKSVFKCKICPRITCLSEGTLRDHLQSKVKCFFFWWLIILKKHLILTIHSTLFEKKIHKLLSSSVFIIQQLKTAKNSVKIQTQCATAVAASFRRRRCYHRRRPPPSSAAVCQAKLRVRFA</sequence>
<name>A0A8T0KWM3_PHAAN</name>
<feature type="compositionally biased region" description="Polar residues" evidence="1">
    <location>
        <begin position="56"/>
        <end position="70"/>
    </location>
</feature>
<dbReference type="Pfam" id="PF12874">
    <property type="entry name" value="zf-met"/>
    <property type="match status" value="1"/>
</dbReference>
<accession>A0A8T0KWM3</accession>
<feature type="region of interest" description="Disordered" evidence="1">
    <location>
        <begin position="1"/>
        <end position="71"/>
    </location>
</feature>
<dbReference type="EMBL" id="JABFOF010000002">
    <property type="protein sequence ID" value="KAG2403791.1"/>
    <property type="molecule type" value="Genomic_DNA"/>
</dbReference>
<evidence type="ECO:0000256" key="1">
    <source>
        <dbReference type="SAM" id="MobiDB-lite"/>
    </source>
</evidence>
<gene>
    <name evidence="3" type="ORF">HKW66_Vig0107110</name>
</gene>
<evidence type="ECO:0000259" key="2">
    <source>
        <dbReference type="Pfam" id="PF12874"/>
    </source>
</evidence>